<dbReference type="AlphaFoldDB" id="A0A4Z1RDW6"/>
<evidence type="ECO:0000313" key="3">
    <source>
        <dbReference type="Proteomes" id="UP000298735"/>
    </source>
</evidence>
<organism evidence="2 3">
    <name type="scientific">Agrobacterium salinitolerans</name>
    <dbReference type="NCBI Taxonomy" id="1183413"/>
    <lineage>
        <taxon>Bacteria</taxon>
        <taxon>Pseudomonadati</taxon>
        <taxon>Pseudomonadota</taxon>
        <taxon>Alphaproteobacteria</taxon>
        <taxon>Hyphomicrobiales</taxon>
        <taxon>Rhizobiaceae</taxon>
        <taxon>Rhizobium/Agrobacterium group</taxon>
        <taxon>Agrobacterium</taxon>
    </lineage>
</organism>
<name>A0A4Z1RDW6_9HYPH</name>
<evidence type="ECO:0000256" key="1">
    <source>
        <dbReference type="SAM" id="MobiDB-lite"/>
    </source>
</evidence>
<accession>A0A4Z1RDW6</accession>
<feature type="region of interest" description="Disordered" evidence="1">
    <location>
        <begin position="1"/>
        <end position="33"/>
    </location>
</feature>
<proteinExistence type="predicted"/>
<dbReference type="EMBL" id="CP109968">
    <property type="protein sequence ID" value="UYZ06178.1"/>
    <property type="molecule type" value="Genomic_DNA"/>
</dbReference>
<dbReference type="KEGG" id="asal:CFBP5507_07865"/>
<protein>
    <submittedName>
        <fullName evidence="2">Uncharacterized protein</fullName>
    </submittedName>
</protein>
<gene>
    <name evidence="2" type="ORF">CFBP5507_07865</name>
</gene>
<dbReference type="Proteomes" id="UP000298735">
    <property type="component" value="Chromosome Circular"/>
</dbReference>
<dbReference type="RefSeq" id="WP_137410561.1">
    <property type="nucleotide sequence ID" value="NZ_CP109968.1"/>
</dbReference>
<reference evidence="2" key="1">
    <citation type="submission" date="2022-10" db="EMBL/GenBank/DDBJ databases">
        <title>Complete genome sequence of Agrobacterium salinitolerans CFBP5507.</title>
        <authorList>
            <person name="Tchabashvili S."/>
            <person name="Yen H.-C."/>
            <person name="Haryono M."/>
            <person name="Lin Y.-C."/>
            <person name="Lai E.-M."/>
            <person name="Kuo C.-H."/>
        </authorList>
    </citation>
    <scope>NUCLEOTIDE SEQUENCE</scope>
    <source>
        <strain evidence="2">CFBP5507</strain>
    </source>
</reference>
<dbReference type="OrthoDB" id="8304999at2"/>
<evidence type="ECO:0000313" key="2">
    <source>
        <dbReference type="EMBL" id="UYZ06178.1"/>
    </source>
</evidence>
<sequence length="221" mass="23425">MSDETEQNQGLQVAHTPPENFSGGDPERAAKVGSVTALAEAAMADLAQTLAGGQAEPEQQSLLLDEMDEQQSLFAGPVAHVASTISDARRARGRPKGSQNKASREFAATLMRMGYRHPGLNLAALANADPVELAAELSQPYKPKKGPHAGELVEASCSPADALALIMKANAELLPYFESKQATKVEIEEKQLGVMIIGQMPTERPAEGAALNLTRVNSPDE</sequence>